<gene>
    <name evidence="2" type="ORF">CARUB_v10011149mg</name>
</gene>
<evidence type="ECO:0000313" key="3">
    <source>
        <dbReference type="Proteomes" id="UP000029121"/>
    </source>
</evidence>
<dbReference type="InterPro" id="IPR025558">
    <property type="entry name" value="DUF4283"/>
</dbReference>
<evidence type="ECO:0000313" key="2">
    <source>
        <dbReference type="EMBL" id="EOA38826.1"/>
    </source>
</evidence>
<dbReference type="Pfam" id="PF14111">
    <property type="entry name" value="DUF4283"/>
    <property type="match status" value="1"/>
</dbReference>
<dbReference type="eggNOG" id="KOG1075">
    <property type="taxonomic scope" value="Eukaryota"/>
</dbReference>
<dbReference type="Proteomes" id="UP000029121">
    <property type="component" value="Unassembled WGS sequence"/>
</dbReference>
<protein>
    <recommendedName>
        <fullName evidence="1">DUF4283 domain-containing protein</fullName>
    </recommendedName>
</protein>
<organism evidence="2 3">
    <name type="scientific">Capsella rubella</name>
    <dbReference type="NCBI Taxonomy" id="81985"/>
    <lineage>
        <taxon>Eukaryota</taxon>
        <taxon>Viridiplantae</taxon>
        <taxon>Streptophyta</taxon>
        <taxon>Embryophyta</taxon>
        <taxon>Tracheophyta</taxon>
        <taxon>Spermatophyta</taxon>
        <taxon>Magnoliopsida</taxon>
        <taxon>eudicotyledons</taxon>
        <taxon>Gunneridae</taxon>
        <taxon>Pentapetalae</taxon>
        <taxon>rosids</taxon>
        <taxon>malvids</taxon>
        <taxon>Brassicales</taxon>
        <taxon>Brassicaceae</taxon>
        <taxon>Camelineae</taxon>
        <taxon>Capsella</taxon>
    </lineage>
</organism>
<keyword evidence="3" id="KW-1185">Reference proteome</keyword>
<sequence>MGSWVPNPESVIDNEFVSSRIQLDFPYGEDGEPVITIGEEVLDAMNSLWKQCIVVKVLGRNVSLQVLSRKLKEMWEPIGAIYVVDLPRQFFMVRFELEEEYLTALTGGPWKAFGSYLMVQAWSPEFDPLRDDIFTTAVWVRLLNLPVNFYHKAILMEIARGLGKPIKVDARALSFVKARFVRVCVEVNLVKPLKGTVLINGERYFVSYEGLSNIRSMCGLPLIHEASSTKSSGVEVSSCSSLSSG</sequence>
<evidence type="ECO:0000259" key="1">
    <source>
        <dbReference type="Pfam" id="PF14111"/>
    </source>
</evidence>
<feature type="domain" description="DUF4283" evidence="1">
    <location>
        <begin position="46"/>
        <end position="128"/>
    </location>
</feature>
<dbReference type="KEGG" id="crb:17899826"/>
<accession>R0GSQ5</accession>
<dbReference type="EMBL" id="KB870805">
    <property type="protein sequence ID" value="EOA38826.1"/>
    <property type="molecule type" value="Genomic_DNA"/>
</dbReference>
<proteinExistence type="predicted"/>
<dbReference type="OrthoDB" id="1102891at2759"/>
<dbReference type="PANTHER" id="PTHR31286:SF99">
    <property type="entry name" value="DUF4283 DOMAIN-CONTAINING PROTEIN"/>
    <property type="match status" value="1"/>
</dbReference>
<reference evidence="3" key="1">
    <citation type="journal article" date="2013" name="Nat. Genet.">
        <title>The Capsella rubella genome and the genomic consequences of rapid mating system evolution.</title>
        <authorList>
            <person name="Slotte T."/>
            <person name="Hazzouri K.M."/>
            <person name="Agren J.A."/>
            <person name="Koenig D."/>
            <person name="Maumus F."/>
            <person name="Guo Y.L."/>
            <person name="Steige K."/>
            <person name="Platts A.E."/>
            <person name="Escobar J.S."/>
            <person name="Newman L.K."/>
            <person name="Wang W."/>
            <person name="Mandakova T."/>
            <person name="Vello E."/>
            <person name="Smith L.M."/>
            <person name="Henz S.R."/>
            <person name="Steffen J."/>
            <person name="Takuno S."/>
            <person name="Brandvain Y."/>
            <person name="Coop G."/>
            <person name="Andolfatto P."/>
            <person name="Hu T.T."/>
            <person name="Blanchette M."/>
            <person name="Clark R.M."/>
            <person name="Quesneville H."/>
            <person name="Nordborg M."/>
            <person name="Gaut B.S."/>
            <person name="Lysak M.A."/>
            <person name="Jenkins J."/>
            <person name="Grimwood J."/>
            <person name="Chapman J."/>
            <person name="Prochnik S."/>
            <person name="Shu S."/>
            <person name="Rokhsar D."/>
            <person name="Schmutz J."/>
            <person name="Weigel D."/>
            <person name="Wright S.I."/>
        </authorList>
    </citation>
    <scope>NUCLEOTIDE SEQUENCE [LARGE SCALE GENOMIC DNA]</scope>
    <source>
        <strain evidence="3">cv. Monte Gargano</strain>
    </source>
</reference>
<dbReference type="AlphaFoldDB" id="R0GSQ5"/>
<name>R0GSQ5_9BRAS</name>
<dbReference type="PANTHER" id="PTHR31286">
    <property type="entry name" value="GLYCINE-RICH CELL WALL STRUCTURAL PROTEIN 1.8-LIKE"/>
    <property type="match status" value="1"/>
</dbReference>
<dbReference type="InterPro" id="IPR040256">
    <property type="entry name" value="At4g02000-like"/>
</dbReference>